<accession>A0A699QYU0</accession>
<organism evidence="2">
    <name type="scientific">Tanacetum cinerariifolium</name>
    <name type="common">Dalmatian daisy</name>
    <name type="synonym">Chrysanthemum cinerariifolium</name>
    <dbReference type="NCBI Taxonomy" id="118510"/>
    <lineage>
        <taxon>Eukaryota</taxon>
        <taxon>Viridiplantae</taxon>
        <taxon>Streptophyta</taxon>
        <taxon>Embryophyta</taxon>
        <taxon>Tracheophyta</taxon>
        <taxon>Spermatophyta</taxon>
        <taxon>Magnoliopsida</taxon>
        <taxon>eudicotyledons</taxon>
        <taxon>Gunneridae</taxon>
        <taxon>Pentapetalae</taxon>
        <taxon>asterids</taxon>
        <taxon>campanulids</taxon>
        <taxon>Asterales</taxon>
        <taxon>Asteraceae</taxon>
        <taxon>Asteroideae</taxon>
        <taxon>Anthemideae</taxon>
        <taxon>Anthemidinae</taxon>
        <taxon>Tanacetum</taxon>
    </lineage>
</organism>
<dbReference type="EMBL" id="BKCJ011068983">
    <property type="protein sequence ID" value="GFC79123.1"/>
    <property type="molecule type" value="Genomic_DNA"/>
</dbReference>
<reference evidence="2" key="1">
    <citation type="journal article" date="2019" name="Sci. Rep.">
        <title>Draft genome of Tanacetum cinerariifolium, the natural source of mosquito coil.</title>
        <authorList>
            <person name="Yamashiro T."/>
            <person name="Shiraishi A."/>
            <person name="Satake H."/>
            <person name="Nakayama K."/>
        </authorList>
    </citation>
    <scope>NUCLEOTIDE SEQUENCE</scope>
</reference>
<protein>
    <submittedName>
        <fullName evidence="2">Uncharacterized protein</fullName>
    </submittedName>
</protein>
<proteinExistence type="predicted"/>
<feature type="non-terminal residue" evidence="2">
    <location>
        <position position="1"/>
    </location>
</feature>
<comment type="caution">
    <text evidence="2">The sequence shown here is derived from an EMBL/GenBank/DDBJ whole genome shotgun (WGS) entry which is preliminary data.</text>
</comment>
<feature type="non-terminal residue" evidence="2">
    <location>
        <position position="108"/>
    </location>
</feature>
<sequence length="108" mass="11484">LHKVPFVAPSQSKPVLTTAARTVSAVKPYFSKARPNIASHAVSKSKSPLRRPFTRYPSSKPSTSPPRVTAAKPSAGSAAQNNHGNMSYLSNFKELNGGYVAFGGNLKD</sequence>
<evidence type="ECO:0000313" key="2">
    <source>
        <dbReference type="EMBL" id="GFC79123.1"/>
    </source>
</evidence>
<name>A0A699QYU0_TANCI</name>
<evidence type="ECO:0000256" key="1">
    <source>
        <dbReference type="SAM" id="MobiDB-lite"/>
    </source>
</evidence>
<gene>
    <name evidence="2" type="ORF">Tci_851093</name>
</gene>
<feature type="compositionally biased region" description="Polar residues" evidence="1">
    <location>
        <begin position="56"/>
        <end position="66"/>
    </location>
</feature>
<feature type="region of interest" description="Disordered" evidence="1">
    <location>
        <begin position="40"/>
        <end position="82"/>
    </location>
</feature>
<dbReference type="AlphaFoldDB" id="A0A699QYU0"/>